<dbReference type="Proteomes" id="UP000178534">
    <property type="component" value="Unassembled WGS sequence"/>
</dbReference>
<organism evidence="2 3">
    <name type="scientific">Candidatus Lloydbacteria bacterium RIFCSPLOWO2_01_FULL_50_20</name>
    <dbReference type="NCBI Taxonomy" id="1798665"/>
    <lineage>
        <taxon>Bacteria</taxon>
        <taxon>Candidatus Lloydiibacteriota</taxon>
    </lineage>
</organism>
<dbReference type="AlphaFoldDB" id="A0A1G2DE65"/>
<reference evidence="2 3" key="1">
    <citation type="journal article" date="2016" name="Nat. Commun.">
        <title>Thousands of microbial genomes shed light on interconnected biogeochemical processes in an aquifer system.</title>
        <authorList>
            <person name="Anantharaman K."/>
            <person name="Brown C.T."/>
            <person name="Hug L.A."/>
            <person name="Sharon I."/>
            <person name="Castelle C.J."/>
            <person name="Probst A.J."/>
            <person name="Thomas B.C."/>
            <person name="Singh A."/>
            <person name="Wilkins M.J."/>
            <person name="Karaoz U."/>
            <person name="Brodie E.L."/>
            <person name="Williams K.H."/>
            <person name="Hubbard S.S."/>
            <person name="Banfield J.F."/>
        </authorList>
    </citation>
    <scope>NUCLEOTIDE SEQUENCE [LARGE SCALE GENOMIC DNA]</scope>
</reference>
<evidence type="ECO:0000259" key="1">
    <source>
        <dbReference type="Pfam" id="PF00535"/>
    </source>
</evidence>
<evidence type="ECO:0000313" key="2">
    <source>
        <dbReference type="EMBL" id="OGZ11919.1"/>
    </source>
</evidence>
<accession>A0A1G2DE65</accession>
<feature type="domain" description="Glycosyltransferase 2-like" evidence="1">
    <location>
        <begin position="12"/>
        <end position="146"/>
    </location>
</feature>
<dbReference type="Pfam" id="PF00535">
    <property type="entry name" value="Glycos_transf_2"/>
    <property type="match status" value="1"/>
</dbReference>
<dbReference type="PANTHER" id="PTHR43630">
    <property type="entry name" value="POLY-BETA-1,6-N-ACETYL-D-GLUCOSAMINE SYNTHASE"/>
    <property type="match status" value="1"/>
</dbReference>
<dbReference type="InterPro" id="IPR029044">
    <property type="entry name" value="Nucleotide-diphossugar_trans"/>
</dbReference>
<dbReference type="InterPro" id="IPR001173">
    <property type="entry name" value="Glyco_trans_2-like"/>
</dbReference>
<protein>
    <recommendedName>
        <fullName evidence="1">Glycosyltransferase 2-like domain-containing protein</fullName>
    </recommendedName>
</protein>
<proteinExistence type="predicted"/>
<sequence length="242" mass="28453">MVEEATRPNFFSIIIPAHNEEGYIEETLQHIKNLDYPLNAFEALIIENGSSDRTEEIARRFEGGNVRVYQSPRGVSKAKNFGLDRISEKSDWVVFLDADTELGRPFLRDLDRYLRRYKAQNFSVGTTAVKPLENKSVKARAWFWFYNFGHKITGTSFAIQLMRAPLRKHVRFDEAIHFAEDLKFIKELLQFGKFLYFPTETVGTSTRRFDAVGWFRLYVRWTWQALVLSKTEKKTTHYHVIR</sequence>
<evidence type="ECO:0000313" key="3">
    <source>
        <dbReference type="Proteomes" id="UP000178534"/>
    </source>
</evidence>
<dbReference type="EMBL" id="MHLP01000031">
    <property type="protein sequence ID" value="OGZ11919.1"/>
    <property type="molecule type" value="Genomic_DNA"/>
</dbReference>
<dbReference type="Gene3D" id="3.90.550.10">
    <property type="entry name" value="Spore Coat Polysaccharide Biosynthesis Protein SpsA, Chain A"/>
    <property type="match status" value="1"/>
</dbReference>
<dbReference type="STRING" id="1798665.A2942_01945"/>
<dbReference type="PANTHER" id="PTHR43630:SF2">
    <property type="entry name" value="GLYCOSYLTRANSFERASE"/>
    <property type="match status" value="1"/>
</dbReference>
<name>A0A1G2DE65_9BACT</name>
<gene>
    <name evidence="2" type="ORF">A2942_01945</name>
</gene>
<comment type="caution">
    <text evidence="2">The sequence shown here is derived from an EMBL/GenBank/DDBJ whole genome shotgun (WGS) entry which is preliminary data.</text>
</comment>
<dbReference type="SUPFAM" id="SSF53448">
    <property type="entry name" value="Nucleotide-diphospho-sugar transferases"/>
    <property type="match status" value="1"/>
</dbReference>